<dbReference type="AlphaFoldDB" id="A0A7W4FD07"/>
<protein>
    <submittedName>
        <fullName evidence="3">MoxR family ATPase</fullName>
    </submittedName>
</protein>
<comment type="caution">
    <text evidence="3">The sequence shown here is derived from an EMBL/GenBank/DDBJ whole genome shotgun (WGS) entry which is preliminary data.</text>
</comment>
<dbReference type="InterPro" id="IPR011703">
    <property type="entry name" value="ATPase_AAA-3"/>
</dbReference>
<dbReference type="PIRSF" id="PIRSF002849">
    <property type="entry name" value="AAA_ATPase_chaperone_MoxR_prd"/>
    <property type="match status" value="1"/>
</dbReference>
<accession>A0A7W4FD07</accession>
<dbReference type="PANTHER" id="PTHR42759">
    <property type="entry name" value="MOXR FAMILY PROTEIN"/>
    <property type="match status" value="1"/>
</dbReference>
<evidence type="ECO:0000256" key="1">
    <source>
        <dbReference type="SAM" id="MobiDB-lite"/>
    </source>
</evidence>
<feature type="region of interest" description="Disordered" evidence="1">
    <location>
        <begin position="1"/>
        <end position="20"/>
    </location>
</feature>
<evidence type="ECO:0000313" key="3">
    <source>
        <dbReference type="EMBL" id="MBB2155515.1"/>
    </source>
</evidence>
<dbReference type="EMBL" id="JABEQG010000004">
    <property type="protein sequence ID" value="MBB2155515.1"/>
    <property type="molecule type" value="Genomic_DNA"/>
</dbReference>
<dbReference type="Gene3D" id="1.10.8.80">
    <property type="entry name" value="Magnesium chelatase subunit I, C-Terminal domain"/>
    <property type="match status" value="1"/>
</dbReference>
<evidence type="ECO:0000313" key="4">
    <source>
        <dbReference type="Proteomes" id="UP000550787"/>
    </source>
</evidence>
<sequence>MTISDALPSATGTVPDTARTSMPDAAAADLGLADRLGGKLQAARAEIGRIIHGQRDVIDQTLVSILAGGHTLLVGAPGLGKTLLVTTLGTVLGLEARRVQFTPDLMPSDITGSEILDEDEHGRRSFRFVRGPVFCQLLMADEINRASPRTQSALLQAMQEHRVAIAGTEHALPHPFHVLATQNPIEQEGTYPLPEAQLDRFMLQVPLGFPDAAAERAMLLATTGTQDATPRPVLTDRELIDAQRLVRALPVGDKVVDAIVRLVRAARPETTQDATIRDSVAWGPGPRAAQALMLATRARALMDGRLSPSIDDIAALAEPVLAHRMSLTFTARAENRSLPQLIDGLLQTLD</sequence>
<evidence type="ECO:0000259" key="2">
    <source>
        <dbReference type="SMART" id="SM00382"/>
    </source>
</evidence>
<gene>
    <name evidence="3" type="ORF">HLH33_04190</name>
</gene>
<organism evidence="3 4">
    <name type="scientific">Gluconacetobacter diazotrophicus</name>
    <name type="common">Acetobacter diazotrophicus</name>
    <dbReference type="NCBI Taxonomy" id="33996"/>
    <lineage>
        <taxon>Bacteria</taxon>
        <taxon>Pseudomonadati</taxon>
        <taxon>Pseudomonadota</taxon>
        <taxon>Alphaproteobacteria</taxon>
        <taxon>Acetobacterales</taxon>
        <taxon>Acetobacteraceae</taxon>
        <taxon>Gluconacetobacter</taxon>
    </lineage>
</organism>
<dbReference type="InterPro" id="IPR050764">
    <property type="entry name" value="CbbQ/NirQ/NorQ/GpvN"/>
</dbReference>
<proteinExistence type="predicted"/>
<reference evidence="3 4" key="1">
    <citation type="submission" date="2020-04" db="EMBL/GenBank/DDBJ databases">
        <title>Description of novel Gluconacetobacter.</title>
        <authorList>
            <person name="Sombolestani A."/>
        </authorList>
    </citation>
    <scope>NUCLEOTIDE SEQUENCE [LARGE SCALE GENOMIC DNA]</scope>
    <source>
        <strain evidence="3 4">LMG 7603</strain>
    </source>
</reference>
<dbReference type="OMA" id="FMARVSI"/>
<name>A0A7W4FD07_GLUDI</name>
<dbReference type="GO" id="GO:0016887">
    <property type="term" value="F:ATP hydrolysis activity"/>
    <property type="evidence" value="ECO:0007669"/>
    <property type="project" value="InterPro"/>
</dbReference>
<dbReference type="Pfam" id="PF17863">
    <property type="entry name" value="AAA_lid_2"/>
    <property type="match status" value="1"/>
</dbReference>
<dbReference type="SMART" id="SM00382">
    <property type="entry name" value="AAA"/>
    <property type="match status" value="1"/>
</dbReference>
<dbReference type="PANTHER" id="PTHR42759:SF1">
    <property type="entry name" value="MAGNESIUM-CHELATASE SUBUNIT CHLD"/>
    <property type="match status" value="1"/>
</dbReference>
<dbReference type="Gene3D" id="3.40.50.300">
    <property type="entry name" value="P-loop containing nucleotide triphosphate hydrolases"/>
    <property type="match status" value="1"/>
</dbReference>
<dbReference type="Pfam" id="PF07726">
    <property type="entry name" value="AAA_3"/>
    <property type="match status" value="1"/>
</dbReference>
<feature type="domain" description="AAA+ ATPase" evidence="2">
    <location>
        <begin position="67"/>
        <end position="211"/>
    </location>
</feature>
<feature type="compositionally biased region" description="Polar residues" evidence="1">
    <location>
        <begin position="10"/>
        <end position="20"/>
    </location>
</feature>
<dbReference type="CDD" id="cd00009">
    <property type="entry name" value="AAA"/>
    <property type="match status" value="1"/>
</dbReference>
<dbReference type="Proteomes" id="UP000550787">
    <property type="component" value="Unassembled WGS sequence"/>
</dbReference>
<dbReference type="GO" id="GO:0005524">
    <property type="term" value="F:ATP binding"/>
    <property type="evidence" value="ECO:0007669"/>
    <property type="project" value="InterPro"/>
</dbReference>
<dbReference type="InterPro" id="IPR027417">
    <property type="entry name" value="P-loop_NTPase"/>
</dbReference>
<dbReference type="InterPro" id="IPR003593">
    <property type="entry name" value="AAA+_ATPase"/>
</dbReference>
<dbReference type="RefSeq" id="WP_012227874.1">
    <property type="nucleotide sequence ID" value="NZ_JABEQG010000004.1"/>
</dbReference>
<dbReference type="SUPFAM" id="SSF52540">
    <property type="entry name" value="P-loop containing nucleoside triphosphate hydrolases"/>
    <property type="match status" value="1"/>
</dbReference>
<dbReference type="InterPro" id="IPR041628">
    <property type="entry name" value="ChlI/MoxR_AAA_lid"/>
</dbReference>